<dbReference type="STRING" id="675816.VIA_002670"/>
<dbReference type="SUPFAM" id="SSF46689">
    <property type="entry name" value="Homeodomain-like"/>
    <property type="match status" value="1"/>
</dbReference>
<evidence type="ECO:0000313" key="4">
    <source>
        <dbReference type="EMBL" id="EGU48821.1"/>
    </source>
</evidence>
<organism evidence="4 5">
    <name type="scientific">Vibrio orientalis CIP 102891 = ATCC 33934</name>
    <dbReference type="NCBI Taxonomy" id="675816"/>
    <lineage>
        <taxon>Bacteria</taxon>
        <taxon>Pseudomonadati</taxon>
        <taxon>Pseudomonadota</taxon>
        <taxon>Gammaproteobacteria</taxon>
        <taxon>Vibrionales</taxon>
        <taxon>Vibrionaceae</taxon>
        <taxon>Vibrio</taxon>
        <taxon>Vibrio oreintalis group</taxon>
    </lineage>
</organism>
<comment type="caution">
    <text evidence="4">The sequence shown here is derived from an EMBL/GenBank/DDBJ whole genome shotgun (WGS) entry which is preliminary data.</text>
</comment>
<protein>
    <submittedName>
        <fullName evidence="4">TetR family transcriptional regulator</fullName>
    </submittedName>
</protein>
<feature type="domain" description="HTH tetR-type" evidence="3">
    <location>
        <begin position="31"/>
        <end position="91"/>
    </location>
</feature>
<dbReference type="PATRIC" id="fig|675816.5.peg.2815"/>
<evidence type="ECO:0000256" key="2">
    <source>
        <dbReference type="PROSITE-ProRule" id="PRU00335"/>
    </source>
</evidence>
<dbReference type="eggNOG" id="COG1309">
    <property type="taxonomic scope" value="Bacteria"/>
</dbReference>
<keyword evidence="1 2" id="KW-0238">DNA-binding</keyword>
<sequence length="264" mass="29572">MIMFGFGCKKSDKSERSGCSFGKSKKQQAIADREVELTLLAKSLVQEQGWSNLSMDKLTAASAYSKGTIYNHFCSKEDVILALCIHSLKSEAILFARAAEFEGSTREKIVAMHVGYRIYARMEPVLSTCAIMAKSPWVLEKASPERVKELNELEEQVISSADQLVNFAVEQGDLKYSPGIGSDAIVFANWSIAFGSNALTQNASNSHCIHRLQDPFSVLHNANMLLDGLSWKPLSTEWDYRKTWQRVEQELFAQEVEYLQSVGR</sequence>
<dbReference type="PROSITE" id="PS50977">
    <property type="entry name" value="HTH_TETR_2"/>
    <property type="match status" value="1"/>
</dbReference>
<evidence type="ECO:0000256" key="1">
    <source>
        <dbReference type="ARBA" id="ARBA00023125"/>
    </source>
</evidence>
<reference evidence="4 5" key="1">
    <citation type="journal article" date="2012" name="Int. J. Syst. Evol. Microbiol.">
        <title>Vibrio caribbeanicus sp. nov., isolated from the marine sponge Scleritoderma cyanea.</title>
        <authorList>
            <person name="Hoffmann M."/>
            <person name="Monday S.R."/>
            <person name="Allard M.W."/>
            <person name="Strain E.A."/>
            <person name="Whittaker P."/>
            <person name="Naum M."/>
            <person name="McCarthy P.J."/>
            <person name="Lopez J.V."/>
            <person name="Fischer M."/>
            <person name="Brown E.W."/>
        </authorList>
    </citation>
    <scope>NUCLEOTIDE SEQUENCE [LARGE SCALE GENOMIC DNA]</scope>
    <source>
        <strain evidence="5">CIP 102891 / ATCC 33934</strain>
    </source>
</reference>
<dbReference type="Pfam" id="PF00440">
    <property type="entry name" value="TetR_N"/>
    <property type="match status" value="1"/>
</dbReference>
<name>F9SV62_VIBOR</name>
<feature type="DNA-binding region" description="H-T-H motif" evidence="2">
    <location>
        <begin position="54"/>
        <end position="73"/>
    </location>
</feature>
<gene>
    <name evidence="4" type="ORF">VIOR3934_01540</name>
</gene>
<evidence type="ECO:0000313" key="5">
    <source>
        <dbReference type="Proteomes" id="UP000002817"/>
    </source>
</evidence>
<dbReference type="Gene3D" id="1.10.357.10">
    <property type="entry name" value="Tetracycline Repressor, domain 2"/>
    <property type="match status" value="1"/>
</dbReference>
<dbReference type="GO" id="GO:0003677">
    <property type="term" value="F:DNA binding"/>
    <property type="evidence" value="ECO:0007669"/>
    <property type="project" value="UniProtKB-UniRule"/>
</dbReference>
<evidence type="ECO:0000259" key="3">
    <source>
        <dbReference type="PROSITE" id="PS50977"/>
    </source>
</evidence>
<accession>F9SV62</accession>
<dbReference type="AlphaFoldDB" id="F9SV62"/>
<dbReference type="EMBL" id="AFWH01000036">
    <property type="protein sequence ID" value="EGU48821.1"/>
    <property type="molecule type" value="Genomic_DNA"/>
</dbReference>
<proteinExistence type="predicted"/>
<dbReference type="InterPro" id="IPR009057">
    <property type="entry name" value="Homeodomain-like_sf"/>
</dbReference>
<dbReference type="InterPro" id="IPR001647">
    <property type="entry name" value="HTH_TetR"/>
</dbReference>
<dbReference type="Proteomes" id="UP000002817">
    <property type="component" value="Unassembled WGS sequence"/>
</dbReference>